<proteinExistence type="predicted"/>
<dbReference type="EMBL" id="ML208260">
    <property type="protein sequence ID" value="TFK76584.1"/>
    <property type="molecule type" value="Genomic_DNA"/>
</dbReference>
<sequence length="173" mass="19315">MQVVDLCHELEPRVWSQVSFGHLITRSQAGCALIELHLHNVLPSEDDLIQCLQWTSNSLIELRLSDLKGITVVMGRALVVLTDRPTTNGTSVCMCPKLEVLKLGTSLASLDGVLASMVESRWKPSLQLQPWLHWASTQCIACLQSINPRLDPSTHLEDIRRLALLREQGLELC</sequence>
<dbReference type="Proteomes" id="UP000308600">
    <property type="component" value="Unassembled WGS sequence"/>
</dbReference>
<reference evidence="1 2" key="1">
    <citation type="journal article" date="2019" name="Nat. Ecol. Evol.">
        <title>Megaphylogeny resolves global patterns of mushroom evolution.</title>
        <authorList>
            <person name="Varga T."/>
            <person name="Krizsan K."/>
            <person name="Foldi C."/>
            <person name="Dima B."/>
            <person name="Sanchez-Garcia M."/>
            <person name="Sanchez-Ramirez S."/>
            <person name="Szollosi G.J."/>
            <person name="Szarkandi J.G."/>
            <person name="Papp V."/>
            <person name="Albert L."/>
            <person name="Andreopoulos W."/>
            <person name="Angelini C."/>
            <person name="Antonin V."/>
            <person name="Barry K.W."/>
            <person name="Bougher N.L."/>
            <person name="Buchanan P."/>
            <person name="Buyck B."/>
            <person name="Bense V."/>
            <person name="Catcheside P."/>
            <person name="Chovatia M."/>
            <person name="Cooper J."/>
            <person name="Damon W."/>
            <person name="Desjardin D."/>
            <person name="Finy P."/>
            <person name="Geml J."/>
            <person name="Haridas S."/>
            <person name="Hughes K."/>
            <person name="Justo A."/>
            <person name="Karasinski D."/>
            <person name="Kautmanova I."/>
            <person name="Kiss B."/>
            <person name="Kocsube S."/>
            <person name="Kotiranta H."/>
            <person name="LaButti K.M."/>
            <person name="Lechner B.E."/>
            <person name="Liimatainen K."/>
            <person name="Lipzen A."/>
            <person name="Lukacs Z."/>
            <person name="Mihaltcheva S."/>
            <person name="Morgado L.N."/>
            <person name="Niskanen T."/>
            <person name="Noordeloos M.E."/>
            <person name="Ohm R.A."/>
            <person name="Ortiz-Santana B."/>
            <person name="Ovrebo C."/>
            <person name="Racz N."/>
            <person name="Riley R."/>
            <person name="Savchenko A."/>
            <person name="Shiryaev A."/>
            <person name="Soop K."/>
            <person name="Spirin V."/>
            <person name="Szebenyi C."/>
            <person name="Tomsovsky M."/>
            <person name="Tulloss R.E."/>
            <person name="Uehling J."/>
            <person name="Grigoriev I.V."/>
            <person name="Vagvolgyi C."/>
            <person name="Papp T."/>
            <person name="Martin F.M."/>
            <person name="Miettinen O."/>
            <person name="Hibbett D.S."/>
            <person name="Nagy L.G."/>
        </authorList>
    </citation>
    <scope>NUCLEOTIDE SEQUENCE [LARGE SCALE GENOMIC DNA]</scope>
    <source>
        <strain evidence="1 2">NL-1719</strain>
    </source>
</reference>
<organism evidence="1 2">
    <name type="scientific">Pluteus cervinus</name>
    <dbReference type="NCBI Taxonomy" id="181527"/>
    <lineage>
        <taxon>Eukaryota</taxon>
        <taxon>Fungi</taxon>
        <taxon>Dikarya</taxon>
        <taxon>Basidiomycota</taxon>
        <taxon>Agaricomycotina</taxon>
        <taxon>Agaricomycetes</taxon>
        <taxon>Agaricomycetidae</taxon>
        <taxon>Agaricales</taxon>
        <taxon>Pluteineae</taxon>
        <taxon>Pluteaceae</taxon>
        <taxon>Pluteus</taxon>
    </lineage>
</organism>
<name>A0ACD3BEW8_9AGAR</name>
<gene>
    <name evidence="1" type="ORF">BDN72DRAFT_831162</name>
</gene>
<accession>A0ACD3BEW8</accession>
<keyword evidence="2" id="KW-1185">Reference proteome</keyword>
<evidence type="ECO:0000313" key="1">
    <source>
        <dbReference type="EMBL" id="TFK76584.1"/>
    </source>
</evidence>
<evidence type="ECO:0000313" key="2">
    <source>
        <dbReference type="Proteomes" id="UP000308600"/>
    </source>
</evidence>
<protein>
    <submittedName>
        <fullName evidence="1">Uncharacterized protein</fullName>
    </submittedName>
</protein>